<protein>
    <submittedName>
        <fullName evidence="2">Uncharacterized protein</fullName>
    </submittedName>
</protein>
<keyword evidence="1" id="KW-1133">Transmembrane helix</keyword>
<dbReference type="Proteomes" id="UP000824120">
    <property type="component" value="Chromosome 5"/>
</dbReference>
<organism evidence="2 3">
    <name type="scientific">Solanum commersonii</name>
    <name type="common">Commerson's wild potato</name>
    <name type="synonym">Commerson's nightshade</name>
    <dbReference type="NCBI Taxonomy" id="4109"/>
    <lineage>
        <taxon>Eukaryota</taxon>
        <taxon>Viridiplantae</taxon>
        <taxon>Streptophyta</taxon>
        <taxon>Embryophyta</taxon>
        <taxon>Tracheophyta</taxon>
        <taxon>Spermatophyta</taxon>
        <taxon>Magnoliopsida</taxon>
        <taxon>eudicotyledons</taxon>
        <taxon>Gunneridae</taxon>
        <taxon>Pentapetalae</taxon>
        <taxon>asterids</taxon>
        <taxon>lamiids</taxon>
        <taxon>Solanales</taxon>
        <taxon>Solanaceae</taxon>
        <taxon>Solanoideae</taxon>
        <taxon>Solaneae</taxon>
        <taxon>Solanum</taxon>
    </lineage>
</organism>
<keyword evidence="1" id="KW-0472">Membrane</keyword>
<dbReference type="AlphaFoldDB" id="A0A9J5YWY8"/>
<reference evidence="2 3" key="1">
    <citation type="submission" date="2020-09" db="EMBL/GenBank/DDBJ databases">
        <title>De no assembly of potato wild relative species, Solanum commersonii.</title>
        <authorList>
            <person name="Cho K."/>
        </authorList>
    </citation>
    <scope>NUCLEOTIDE SEQUENCE [LARGE SCALE GENOMIC DNA]</scope>
    <source>
        <strain evidence="2">LZ3.2</strain>
        <tissue evidence="2">Leaf</tissue>
    </source>
</reference>
<dbReference type="EMBL" id="JACXVP010000005">
    <property type="protein sequence ID" value="KAG5605089.1"/>
    <property type="molecule type" value="Genomic_DNA"/>
</dbReference>
<feature type="transmembrane region" description="Helical" evidence="1">
    <location>
        <begin position="20"/>
        <end position="37"/>
    </location>
</feature>
<accession>A0A9J5YWY8</accession>
<evidence type="ECO:0000313" key="3">
    <source>
        <dbReference type="Proteomes" id="UP000824120"/>
    </source>
</evidence>
<keyword evidence="3" id="KW-1185">Reference proteome</keyword>
<keyword evidence="1" id="KW-0812">Transmembrane</keyword>
<evidence type="ECO:0000313" key="2">
    <source>
        <dbReference type="EMBL" id="KAG5605089.1"/>
    </source>
</evidence>
<name>A0A9J5YWY8_SOLCO</name>
<evidence type="ECO:0000256" key="1">
    <source>
        <dbReference type="SAM" id="Phobius"/>
    </source>
</evidence>
<comment type="caution">
    <text evidence="2">The sequence shown here is derived from an EMBL/GenBank/DDBJ whole genome shotgun (WGS) entry which is preliminary data.</text>
</comment>
<gene>
    <name evidence="2" type="ORF">H5410_026581</name>
</gene>
<sequence length="321" mass="35787">MGHLLEENIRVICWTKPQTFIVVLLLTICCCLAYFQWMDTATDRSSVERKLDNLLLFSFLLIDGPSVATDESSIVHHWFVPTEQELQMSFFLTLGIIDTKSYPTVDLIKKELAGATTIKREALIVPGDADDVAINIGDDVNIGVDIDDVGAKSGGEHVDDVGGIYGGFTPSVGGIYLHFEPGMLFSYIQYFYILNTYFFLLEMIPRLHASSLFAFFPIWLGQHMDDVFLSPKSSKEQSKNLPEAPDLKIICTIIVPTSQSSIAASESSVADDSLVGYMSRTRSLSNIFVLIWPGIVTCIQRVSHLLQQMSCLVQQMTHMLQ</sequence>
<dbReference type="OrthoDB" id="1328542at2759"/>
<proteinExistence type="predicted"/>